<dbReference type="AlphaFoldDB" id="A0A1F7TLA5"/>
<dbReference type="STRING" id="1802385.A2856_03390"/>
<accession>A0A1F7TLA5</accession>
<sequence>MSWKKFDGSVTGTKVDGDPSVPATKWYNIWWLWLFGWKKVVVLKVDAELVLKPGGALMDPLYFGYQNIWGKAEVNDTPLTDITFLARRGREKCIFFVVDGDGKEVPLRVVTLTTKNDPLFKKFPLI</sequence>
<organism evidence="1 2">
    <name type="scientific">Candidatus Uhrbacteria bacterium RIFCSPHIGHO2_01_FULL_63_20</name>
    <dbReference type="NCBI Taxonomy" id="1802385"/>
    <lineage>
        <taxon>Bacteria</taxon>
        <taxon>Candidatus Uhriibacteriota</taxon>
    </lineage>
</organism>
<protein>
    <submittedName>
        <fullName evidence="1">Uncharacterized protein</fullName>
    </submittedName>
</protein>
<dbReference type="EMBL" id="MGDT01000006">
    <property type="protein sequence ID" value="OGL66783.1"/>
    <property type="molecule type" value="Genomic_DNA"/>
</dbReference>
<comment type="caution">
    <text evidence="1">The sequence shown here is derived from an EMBL/GenBank/DDBJ whole genome shotgun (WGS) entry which is preliminary data.</text>
</comment>
<name>A0A1F7TLA5_9BACT</name>
<evidence type="ECO:0000313" key="1">
    <source>
        <dbReference type="EMBL" id="OGL66783.1"/>
    </source>
</evidence>
<gene>
    <name evidence="1" type="ORF">A2856_03390</name>
</gene>
<dbReference type="Proteomes" id="UP000177885">
    <property type="component" value="Unassembled WGS sequence"/>
</dbReference>
<proteinExistence type="predicted"/>
<evidence type="ECO:0000313" key="2">
    <source>
        <dbReference type="Proteomes" id="UP000177885"/>
    </source>
</evidence>
<reference evidence="1 2" key="1">
    <citation type="journal article" date="2016" name="Nat. Commun.">
        <title>Thousands of microbial genomes shed light on interconnected biogeochemical processes in an aquifer system.</title>
        <authorList>
            <person name="Anantharaman K."/>
            <person name="Brown C.T."/>
            <person name="Hug L.A."/>
            <person name="Sharon I."/>
            <person name="Castelle C.J."/>
            <person name="Probst A.J."/>
            <person name="Thomas B.C."/>
            <person name="Singh A."/>
            <person name="Wilkins M.J."/>
            <person name="Karaoz U."/>
            <person name="Brodie E.L."/>
            <person name="Williams K.H."/>
            <person name="Hubbard S.S."/>
            <person name="Banfield J.F."/>
        </authorList>
    </citation>
    <scope>NUCLEOTIDE SEQUENCE [LARGE SCALE GENOMIC DNA]</scope>
</reference>